<dbReference type="AlphaFoldDB" id="A0A644YQW0"/>
<sequence>MLAALAQLFLDGLDGSQHLVARRHVMTAGIHGEARNLLHHPAGERIEQLQAVHFVVKQLYADRQLRMLSREHVDGVAPHAELAPAEILLVALVLHADKLGNRIALAQLVARAQRHHHAVVARRLANAVDGRHRRHDHHVAPLHQALGT</sequence>
<protein>
    <submittedName>
        <fullName evidence="1">Uncharacterized protein</fullName>
    </submittedName>
</protein>
<gene>
    <name evidence="1" type="ORF">SDC9_77421</name>
</gene>
<dbReference type="AntiFam" id="ANF00217">
    <property type="entry name" value="Shadow ORF (opposite uvrB)"/>
</dbReference>
<organism evidence="1">
    <name type="scientific">bioreactor metagenome</name>
    <dbReference type="NCBI Taxonomy" id="1076179"/>
    <lineage>
        <taxon>unclassified sequences</taxon>
        <taxon>metagenomes</taxon>
        <taxon>ecological metagenomes</taxon>
    </lineage>
</organism>
<reference evidence="1" key="1">
    <citation type="submission" date="2019-08" db="EMBL/GenBank/DDBJ databases">
        <authorList>
            <person name="Kucharzyk K."/>
            <person name="Murdoch R.W."/>
            <person name="Higgins S."/>
            <person name="Loffler F."/>
        </authorList>
    </citation>
    <scope>NUCLEOTIDE SEQUENCE</scope>
</reference>
<proteinExistence type="predicted"/>
<name>A0A644YQW0_9ZZZZ</name>
<evidence type="ECO:0000313" key="1">
    <source>
        <dbReference type="EMBL" id="MPM30870.1"/>
    </source>
</evidence>
<dbReference type="EMBL" id="VSSQ01005913">
    <property type="protein sequence ID" value="MPM30870.1"/>
    <property type="molecule type" value="Genomic_DNA"/>
</dbReference>
<comment type="caution">
    <text evidence="1">The sequence shown here is derived from an EMBL/GenBank/DDBJ whole genome shotgun (WGS) entry which is preliminary data.</text>
</comment>
<accession>A0A644YQW0</accession>